<name>A0ABQ0US96_9MICO</name>
<comment type="caution">
    <text evidence="2">The sequence shown here is derived from an EMBL/GenBank/DDBJ whole genome shotgun (WGS) entry which is preliminary data.</text>
</comment>
<sequence>MNGMTMMRSWMIIQTKTAITPTMTRTRHDQAPAMTMPRGSEGSAPRAGVGEVSVEGDSAAPREGLLRRIMGSV</sequence>
<reference evidence="2 3" key="1">
    <citation type="submission" date="2019-07" db="EMBL/GenBank/DDBJ databases">
        <title>Whole genome shotgun sequence of Frigoribacterium faeni NBRC 103066.</title>
        <authorList>
            <person name="Hosoyama A."/>
            <person name="Uohara A."/>
            <person name="Ohji S."/>
            <person name="Ichikawa N."/>
        </authorList>
    </citation>
    <scope>NUCLEOTIDE SEQUENCE [LARGE SCALE GENOMIC DNA]</scope>
    <source>
        <strain evidence="2 3">NBRC 103066</strain>
    </source>
</reference>
<keyword evidence="3" id="KW-1185">Reference proteome</keyword>
<evidence type="ECO:0000256" key="1">
    <source>
        <dbReference type="SAM" id="MobiDB-lite"/>
    </source>
</evidence>
<dbReference type="Proteomes" id="UP000321154">
    <property type="component" value="Unassembled WGS sequence"/>
</dbReference>
<evidence type="ECO:0000313" key="3">
    <source>
        <dbReference type="Proteomes" id="UP000321154"/>
    </source>
</evidence>
<protein>
    <submittedName>
        <fullName evidence="2">Uncharacterized protein</fullName>
    </submittedName>
</protein>
<organism evidence="2 3">
    <name type="scientific">Frigoribacterium faeni</name>
    <dbReference type="NCBI Taxonomy" id="145483"/>
    <lineage>
        <taxon>Bacteria</taxon>
        <taxon>Bacillati</taxon>
        <taxon>Actinomycetota</taxon>
        <taxon>Actinomycetes</taxon>
        <taxon>Micrococcales</taxon>
        <taxon>Microbacteriaceae</taxon>
        <taxon>Frigoribacterium</taxon>
    </lineage>
</organism>
<dbReference type="EMBL" id="BJUV01000034">
    <property type="protein sequence ID" value="GEK84351.1"/>
    <property type="molecule type" value="Genomic_DNA"/>
</dbReference>
<proteinExistence type="predicted"/>
<accession>A0ABQ0US96</accession>
<gene>
    <name evidence="2" type="ORF">FFA01_26600</name>
</gene>
<feature type="region of interest" description="Disordered" evidence="1">
    <location>
        <begin position="21"/>
        <end position="73"/>
    </location>
</feature>
<evidence type="ECO:0000313" key="2">
    <source>
        <dbReference type="EMBL" id="GEK84351.1"/>
    </source>
</evidence>